<dbReference type="GO" id="GO:0005911">
    <property type="term" value="C:cell-cell junction"/>
    <property type="evidence" value="ECO:0007669"/>
    <property type="project" value="TreeGrafter"/>
</dbReference>
<dbReference type="InterPro" id="IPR051275">
    <property type="entry name" value="Cell_adhesion_signaling"/>
</dbReference>
<accession>A0A1I8ER57</accession>
<reference evidence="9" key="1">
    <citation type="submission" date="2016-11" db="UniProtKB">
        <authorList>
            <consortium name="WormBaseParasite"/>
        </authorList>
    </citation>
    <scope>IDENTIFICATION</scope>
    <source>
        <strain evidence="9">pt0022</strain>
    </source>
</reference>
<dbReference type="InterPro" id="IPR013783">
    <property type="entry name" value="Ig-like_fold"/>
</dbReference>
<keyword evidence="7" id="KW-0812">Transmembrane</keyword>
<dbReference type="AlphaFoldDB" id="A0A1I8ER57"/>
<name>A0A1I8ER57_WUCBA</name>
<comment type="subcellular location">
    <subcellularLocation>
        <location evidence="1">Membrane</location>
        <topology evidence="1">Single-pass type I membrane protein</topology>
    </subcellularLocation>
</comment>
<dbReference type="Gene3D" id="2.60.40.10">
    <property type="entry name" value="Immunoglobulins"/>
    <property type="match status" value="1"/>
</dbReference>
<evidence type="ECO:0000256" key="7">
    <source>
        <dbReference type="SAM" id="Phobius"/>
    </source>
</evidence>
<keyword evidence="5" id="KW-0393">Immunoglobulin domain</keyword>
<evidence type="ECO:0000256" key="2">
    <source>
        <dbReference type="ARBA" id="ARBA00023136"/>
    </source>
</evidence>
<feature type="transmembrane region" description="Helical" evidence="7">
    <location>
        <begin position="561"/>
        <end position="583"/>
    </location>
</feature>
<keyword evidence="3" id="KW-1015">Disulfide bond</keyword>
<evidence type="ECO:0000256" key="4">
    <source>
        <dbReference type="ARBA" id="ARBA00023180"/>
    </source>
</evidence>
<evidence type="ECO:0000256" key="6">
    <source>
        <dbReference type="SAM" id="MobiDB-lite"/>
    </source>
</evidence>
<dbReference type="GO" id="GO:0098609">
    <property type="term" value="P:cell-cell adhesion"/>
    <property type="evidence" value="ECO:0007669"/>
    <property type="project" value="TreeGrafter"/>
</dbReference>
<protein>
    <recommendedName>
        <fullName evidence="8">Ig-like domain-containing protein</fullName>
    </recommendedName>
</protein>
<dbReference type="PROSITE" id="PS50835">
    <property type="entry name" value="IG_LIKE"/>
    <property type="match status" value="2"/>
</dbReference>
<keyword evidence="2 7" id="KW-0472">Membrane</keyword>
<evidence type="ECO:0000256" key="1">
    <source>
        <dbReference type="ARBA" id="ARBA00004479"/>
    </source>
</evidence>
<dbReference type="SUPFAM" id="SSF48726">
    <property type="entry name" value="Immunoglobulin"/>
    <property type="match status" value="1"/>
</dbReference>
<evidence type="ECO:0000259" key="8">
    <source>
        <dbReference type="PROSITE" id="PS50835"/>
    </source>
</evidence>
<evidence type="ECO:0000313" key="9">
    <source>
        <dbReference type="WBParaSite" id="maker-PairedContig_3974-snap-gene-1.22-mRNA-1"/>
    </source>
</evidence>
<dbReference type="InterPro" id="IPR036179">
    <property type="entry name" value="Ig-like_dom_sf"/>
</dbReference>
<organism evidence="9">
    <name type="scientific">Wuchereria bancrofti</name>
    <dbReference type="NCBI Taxonomy" id="6293"/>
    <lineage>
        <taxon>Eukaryota</taxon>
        <taxon>Metazoa</taxon>
        <taxon>Ecdysozoa</taxon>
        <taxon>Nematoda</taxon>
        <taxon>Chromadorea</taxon>
        <taxon>Rhabditida</taxon>
        <taxon>Spirurina</taxon>
        <taxon>Spiruromorpha</taxon>
        <taxon>Filarioidea</taxon>
        <taxon>Onchocercidae</taxon>
        <taxon>Wuchereria</taxon>
    </lineage>
</organism>
<sequence>MIKPGELAFISLLYRFTFSSVNNDVNNGGGGDDDDDDYDDGDDDDDDDNDEDNDDINIMYFLESTLPVHYFYLSTDLSGIKVKISDMPFPVPNAQQLNQIVWTMLGTATKEAIYCVSEAPVSQLRFVCVDCYQKNITDMVNVLSSAQDLTREAGFPTVALRGIPVNTNWTGATIMCQAALNGGTIDSASAIIDVRYLKQPHVVDTSGQGPILIANQGYRFYVECIRTNNGLCQQNGRRKTLRCAVQSHPPATIFRWLKNGIVVSGNGADITIGTEMIGQSIQCSANNGLFSDGEMPTSQAVQIDPYTAARLVQDNFQAMQNVAPFQSGNRIDMNQQINLGCQVEGNPRPVVFWKLRKSNGQVVDASCPQGFEGQYQEAPLEQRTNIRLNAICSLRIANYTFSGQYWCAACSFVSQGAPECSPSLDSPGTTYLNVQVQGPPTQSDTLPSVQKLPSSDSAVVVVHYCAEPLPKLPRDIVFSVDQNELQIGQTWQNFRFESTTQNNTVPNCHLAKLLISPVSDTDTNRQVVLKVQNTYGSKHITVPLVALFGGQSTTMSSFPSWFMALLMMIIFGVSLSLLIIFCIKKNLFCFRKVKPTVNSYDDKRKKANMRETYREDGPRSLYQASGQPVECPLDYESAVQAAYCDSRMSSIVSKSR</sequence>
<dbReference type="GO" id="GO:0005886">
    <property type="term" value="C:plasma membrane"/>
    <property type="evidence" value="ECO:0007669"/>
    <property type="project" value="TreeGrafter"/>
</dbReference>
<dbReference type="GO" id="GO:0050839">
    <property type="term" value="F:cell adhesion molecule binding"/>
    <property type="evidence" value="ECO:0007669"/>
    <property type="project" value="TreeGrafter"/>
</dbReference>
<keyword evidence="4" id="KW-0325">Glycoprotein</keyword>
<dbReference type="STRING" id="6293.A0A1I8ER57"/>
<evidence type="ECO:0000256" key="3">
    <source>
        <dbReference type="ARBA" id="ARBA00023157"/>
    </source>
</evidence>
<dbReference type="InterPro" id="IPR007110">
    <property type="entry name" value="Ig-like_dom"/>
</dbReference>
<feature type="compositionally biased region" description="Acidic residues" evidence="6">
    <location>
        <begin position="31"/>
        <end position="52"/>
    </location>
</feature>
<feature type="domain" description="Ig-like" evidence="8">
    <location>
        <begin position="305"/>
        <end position="425"/>
    </location>
</feature>
<proteinExistence type="predicted"/>
<evidence type="ECO:0000256" key="5">
    <source>
        <dbReference type="ARBA" id="ARBA00023319"/>
    </source>
</evidence>
<feature type="domain" description="Ig-like" evidence="8">
    <location>
        <begin position="200"/>
        <end position="302"/>
    </location>
</feature>
<dbReference type="PANTHER" id="PTHR11640">
    <property type="entry name" value="NEPHRIN"/>
    <property type="match status" value="1"/>
</dbReference>
<keyword evidence="7" id="KW-1133">Transmembrane helix</keyword>
<dbReference type="WBParaSite" id="maker-PairedContig_3974-snap-gene-1.22-mRNA-1">
    <property type="protein sequence ID" value="maker-PairedContig_3974-snap-gene-1.22-mRNA-1"/>
    <property type="gene ID" value="maker-PairedContig_3974-snap-gene-1.22"/>
</dbReference>
<feature type="region of interest" description="Disordered" evidence="6">
    <location>
        <begin position="25"/>
        <end position="52"/>
    </location>
</feature>
<dbReference type="PANTHER" id="PTHR11640:SF31">
    <property type="entry name" value="IRREGULAR CHIASM C-ROUGHEST PROTEIN-RELATED"/>
    <property type="match status" value="1"/>
</dbReference>